<evidence type="ECO:0000256" key="4">
    <source>
        <dbReference type="ARBA" id="ARBA00022833"/>
    </source>
</evidence>
<dbReference type="Pfam" id="PF00107">
    <property type="entry name" value="ADH_zinc_N"/>
    <property type="match status" value="1"/>
</dbReference>
<dbReference type="PANTHER" id="PTHR43350">
    <property type="entry name" value="NAD-DEPENDENT ALCOHOL DEHYDROGENASE"/>
    <property type="match status" value="1"/>
</dbReference>
<dbReference type="Gene3D" id="3.90.180.10">
    <property type="entry name" value="Medium-chain alcohol dehydrogenases, catalytic domain"/>
    <property type="match status" value="1"/>
</dbReference>
<dbReference type="CDD" id="cd08278">
    <property type="entry name" value="benzyl_alcohol_DH"/>
    <property type="match status" value="1"/>
</dbReference>
<dbReference type="InterPro" id="IPR036291">
    <property type="entry name" value="NAD(P)-bd_dom_sf"/>
</dbReference>
<dbReference type="SMART" id="SM00829">
    <property type="entry name" value="PKS_ER"/>
    <property type="match status" value="1"/>
</dbReference>
<evidence type="ECO:0000256" key="5">
    <source>
        <dbReference type="ARBA" id="ARBA00023002"/>
    </source>
</evidence>
<keyword evidence="3 6" id="KW-0479">Metal-binding</keyword>
<proteinExistence type="inferred from homology"/>
<dbReference type="InterPro" id="IPR020843">
    <property type="entry name" value="ER"/>
</dbReference>
<dbReference type="PANTHER" id="PTHR43350:SF2">
    <property type="entry name" value="GROES-LIKE ZINC-BINDING ALCOHOL DEHYDROGENASE FAMILY PROTEIN"/>
    <property type="match status" value="1"/>
</dbReference>
<gene>
    <name evidence="8" type="ORF">B0J12DRAFT_438220</name>
</gene>
<keyword evidence="5" id="KW-0560">Oxidoreductase</keyword>
<dbReference type="Pfam" id="PF08240">
    <property type="entry name" value="ADH_N"/>
    <property type="match status" value="1"/>
</dbReference>
<evidence type="ECO:0000256" key="3">
    <source>
        <dbReference type="ARBA" id="ARBA00022723"/>
    </source>
</evidence>
<dbReference type="PROSITE" id="PS00059">
    <property type="entry name" value="ADH_ZINC"/>
    <property type="match status" value="1"/>
</dbReference>
<organism evidence="8 9">
    <name type="scientific">Macrophomina phaseolina</name>
    <dbReference type="NCBI Taxonomy" id="35725"/>
    <lineage>
        <taxon>Eukaryota</taxon>
        <taxon>Fungi</taxon>
        <taxon>Dikarya</taxon>
        <taxon>Ascomycota</taxon>
        <taxon>Pezizomycotina</taxon>
        <taxon>Dothideomycetes</taxon>
        <taxon>Dothideomycetes incertae sedis</taxon>
        <taxon>Botryosphaeriales</taxon>
        <taxon>Botryosphaeriaceae</taxon>
        <taxon>Macrophomina</taxon>
    </lineage>
</organism>
<dbReference type="SUPFAM" id="SSF50129">
    <property type="entry name" value="GroES-like"/>
    <property type="match status" value="1"/>
</dbReference>
<evidence type="ECO:0000256" key="2">
    <source>
        <dbReference type="ARBA" id="ARBA00008072"/>
    </source>
</evidence>
<comment type="caution">
    <text evidence="8">The sequence shown here is derived from an EMBL/GenBank/DDBJ whole genome shotgun (WGS) entry which is preliminary data.</text>
</comment>
<comment type="similarity">
    <text evidence="2 6">Belongs to the zinc-containing alcohol dehydrogenase family.</text>
</comment>
<sequence length="392" mass="41272">MTTSDDTTPITSRALVSRGPFSEGKWSLEPVTLRPLQPSEVVVEIVASGICHTDLHCGDTPADQGVPAVYYPRVLGHEGSGYVLRTGPAVTTCAPGDPVLLSFSHCGTCHVCKTGPPSHCMSFFDINFMGDPVFHSPSSSSSPSSPPTIGGRFFGQSSFAQHTIVSDKCVVNVKGMGLERDDLKLLAPLGCGLQTGSGTVVNVARAGPGDCVAVVGMGGVGLAAVMAAKNQGCKAIIGIDRVEARLELARALGATHVINSASLSTPELVAAVRSASEGLGATVSIDTSAHPPLVAAQIEFTRYMGRVIQVGTGMPDANLSIHMQSFMVSGKQYFGAVQGHSRTKEYIPQMIKWWREGIFPVEKLVKFFDVSDFESAVKVMGNGSVVKPIIVW</sequence>
<evidence type="ECO:0000313" key="9">
    <source>
        <dbReference type="Proteomes" id="UP000774617"/>
    </source>
</evidence>
<dbReference type="InterPro" id="IPR002328">
    <property type="entry name" value="ADH_Zn_CS"/>
</dbReference>
<dbReference type="InterPro" id="IPR013149">
    <property type="entry name" value="ADH-like_C"/>
</dbReference>
<protein>
    <submittedName>
        <fullName evidence="8">Zinc-binding dehydrogenase</fullName>
    </submittedName>
</protein>
<feature type="domain" description="Enoyl reductase (ER)" evidence="7">
    <location>
        <begin position="19"/>
        <end position="391"/>
    </location>
</feature>
<dbReference type="SUPFAM" id="SSF51735">
    <property type="entry name" value="NAD(P)-binding Rossmann-fold domains"/>
    <property type="match status" value="1"/>
</dbReference>
<comment type="cofactor">
    <cofactor evidence="1 6">
        <name>Zn(2+)</name>
        <dbReference type="ChEBI" id="CHEBI:29105"/>
    </cofactor>
</comment>
<accession>A0ABQ8GHM1</accession>
<evidence type="ECO:0000256" key="1">
    <source>
        <dbReference type="ARBA" id="ARBA00001947"/>
    </source>
</evidence>
<evidence type="ECO:0000259" key="7">
    <source>
        <dbReference type="SMART" id="SM00829"/>
    </source>
</evidence>
<keyword evidence="4 6" id="KW-0862">Zinc</keyword>
<name>A0ABQ8GHM1_9PEZI</name>
<evidence type="ECO:0000313" key="8">
    <source>
        <dbReference type="EMBL" id="KAH7055967.1"/>
    </source>
</evidence>
<dbReference type="Proteomes" id="UP000774617">
    <property type="component" value="Unassembled WGS sequence"/>
</dbReference>
<dbReference type="Gene3D" id="3.40.50.720">
    <property type="entry name" value="NAD(P)-binding Rossmann-like Domain"/>
    <property type="match status" value="1"/>
</dbReference>
<dbReference type="InterPro" id="IPR011032">
    <property type="entry name" value="GroES-like_sf"/>
</dbReference>
<dbReference type="InterPro" id="IPR013154">
    <property type="entry name" value="ADH-like_N"/>
</dbReference>
<keyword evidence="9" id="KW-1185">Reference proteome</keyword>
<evidence type="ECO:0000256" key="6">
    <source>
        <dbReference type="RuleBase" id="RU361277"/>
    </source>
</evidence>
<dbReference type="EMBL" id="JAGTJR010000008">
    <property type="protein sequence ID" value="KAH7055967.1"/>
    <property type="molecule type" value="Genomic_DNA"/>
</dbReference>
<reference evidence="8 9" key="1">
    <citation type="journal article" date="2021" name="Nat. Commun.">
        <title>Genetic determinants of endophytism in the Arabidopsis root mycobiome.</title>
        <authorList>
            <person name="Mesny F."/>
            <person name="Miyauchi S."/>
            <person name="Thiergart T."/>
            <person name="Pickel B."/>
            <person name="Atanasova L."/>
            <person name="Karlsson M."/>
            <person name="Huettel B."/>
            <person name="Barry K.W."/>
            <person name="Haridas S."/>
            <person name="Chen C."/>
            <person name="Bauer D."/>
            <person name="Andreopoulos W."/>
            <person name="Pangilinan J."/>
            <person name="LaButti K."/>
            <person name="Riley R."/>
            <person name="Lipzen A."/>
            <person name="Clum A."/>
            <person name="Drula E."/>
            <person name="Henrissat B."/>
            <person name="Kohler A."/>
            <person name="Grigoriev I.V."/>
            <person name="Martin F.M."/>
            <person name="Hacquard S."/>
        </authorList>
    </citation>
    <scope>NUCLEOTIDE SEQUENCE [LARGE SCALE GENOMIC DNA]</scope>
    <source>
        <strain evidence="8 9">MPI-SDFR-AT-0080</strain>
    </source>
</reference>